<feature type="transmembrane region" description="Helical" evidence="8">
    <location>
        <begin position="223"/>
        <end position="245"/>
    </location>
</feature>
<evidence type="ECO:0000259" key="9">
    <source>
        <dbReference type="Pfam" id="PF12051"/>
    </source>
</evidence>
<dbReference type="PANTHER" id="PTHR43077:SF8">
    <property type="entry name" value="DOXORUBICIN RESISTANCE ABC TRANSPORTER PERMEASE PROTEIN DRRB"/>
    <property type="match status" value="1"/>
</dbReference>
<evidence type="ECO:0000256" key="3">
    <source>
        <dbReference type="ARBA" id="ARBA00022475"/>
    </source>
</evidence>
<evidence type="ECO:0000313" key="10">
    <source>
        <dbReference type="EMBL" id="BBY95520.1"/>
    </source>
</evidence>
<evidence type="ECO:0000256" key="5">
    <source>
        <dbReference type="ARBA" id="ARBA00022989"/>
    </source>
</evidence>
<dbReference type="Proteomes" id="UP000465785">
    <property type="component" value="Chromosome"/>
</dbReference>
<evidence type="ECO:0000256" key="8">
    <source>
        <dbReference type="SAM" id="Phobius"/>
    </source>
</evidence>
<dbReference type="GO" id="GO:0005886">
    <property type="term" value="C:plasma membrane"/>
    <property type="evidence" value="ECO:0007669"/>
    <property type="project" value="UniProtKB-SubCell"/>
</dbReference>
<keyword evidence="6 8" id="KW-0472">Membrane</keyword>
<dbReference type="InterPro" id="IPR022703">
    <property type="entry name" value="DUF3533"/>
</dbReference>
<keyword evidence="4 8" id="KW-0812">Transmembrane</keyword>
<sequence>MSESVPHRHAASEPHRHAAPNPWTTIRTPRFWLTPIVVSLVVFSALALLYLAGILNPTPNLRHFPVAVVNSDAGADGKQIVDGLVSGLNPDQFDVRVLSEDAARAQLGRAEIYGLVQIPSDFSAKLQALGQGALRPSQVTRPVITISTNPRAGELGSSIAGLTLGKAVNEMSDKIGQRISAQVQKASGAPLPGGVSLALTSPVDVQVNDFNPLPGGTGNGLSAFYYALLLLLAGFTGSILVSSLVDSMLGFVPAELGPMYRFAEPVKISRFTTLLVKWGLMAIMAVLTSAAYIGIATALGMPIPNAWTLWAYGAFTIAAVGITSTSLIAVLGSVGLLVNLFIFVMLGLPSNGATIPLEAAPKVFGWLAKFEPMHQVFLGARALLYFDGRADAGLTHSLTMTAIGLLIGLLIGGIVTRIYDRRGLQRSHTAADDT</sequence>
<dbReference type="Pfam" id="PF12051">
    <property type="entry name" value="DUF3533"/>
    <property type="match status" value="1"/>
</dbReference>
<feature type="transmembrane region" description="Helical" evidence="8">
    <location>
        <begin position="311"/>
        <end position="344"/>
    </location>
</feature>
<feature type="transmembrane region" description="Helical" evidence="8">
    <location>
        <begin position="398"/>
        <end position="419"/>
    </location>
</feature>
<evidence type="ECO:0000256" key="1">
    <source>
        <dbReference type="ARBA" id="ARBA00004651"/>
    </source>
</evidence>
<evidence type="ECO:0000256" key="7">
    <source>
        <dbReference type="SAM" id="MobiDB-lite"/>
    </source>
</evidence>
<evidence type="ECO:0000256" key="2">
    <source>
        <dbReference type="ARBA" id="ARBA00007783"/>
    </source>
</evidence>
<feature type="region of interest" description="Disordered" evidence="7">
    <location>
        <begin position="1"/>
        <end position="21"/>
    </location>
</feature>
<comment type="similarity">
    <text evidence="2">Belongs to the ABC-2 integral membrane protein family.</text>
</comment>
<dbReference type="PANTHER" id="PTHR43077">
    <property type="entry name" value="TRANSPORT PERMEASE YVFS-RELATED"/>
    <property type="match status" value="1"/>
</dbReference>
<organism evidence="10 11">
    <name type="scientific">Mycobacterium gallinarum</name>
    <dbReference type="NCBI Taxonomy" id="39689"/>
    <lineage>
        <taxon>Bacteria</taxon>
        <taxon>Bacillati</taxon>
        <taxon>Actinomycetota</taxon>
        <taxon>Actinomycetes</taxon>
        <taxon>Mycobacteriales</taxon>
        <taxon>Mycobacteriaceae</taxon>
        <taxon>Mycobacterium</taxon>
    </lineage>
</organism>
<name>A0A9W4B7Y5_9MYCO</name>
<proteinExistence type="inferred from homology"/>
<accession>A0A9W4B7Y5</accession>
<evidence type="ECO:0000256" key="4">
    <source>
        <dbReference type="ARBA" id="ARBA00022692"/>
    </source>
</evidence>
<keyword evidence="5 8" id="KW-1133">Transmembrane helix</keyword>
<dbReference type="InterPro" id="IPR051328">
    <property type="entry name" value="T7SS_ABC-Transporter"/>
</dbReference>
<evidence type="ECO:0000256" key="6">
    <source>
        <dbReference type="ARBA" id="ARBA00023136"/>
    </source>
</evidence>
<dbReference type="AlphaFoldDB" id="A0A9W4B7Y5"/>
<comment type="subcellular location">
    <subcellularLocation>
        <location evidence="1">Cell membrane</location>
        <topology evidence="1">Multi-pass membrane protein</topology>
    </subcellularLocation>
</comment>
<dbReference type="KEGG" id="mgau:MGALJ_51890"/>
<gene>
    <name evidence="10" type="ORF">MGALJ_51890</name>
</gene>
<feature type="domain" description="DUF3533" evidence="9">
    <location>
        <begin position="38"/>
        <end position="390"/>
    </location>
</feature>
<feature type="transmembrane region" description="Helical" evidence="8">
    <location>
        <begin position="278"/>
        <end position="299"/>
    </location>
</feature>
<reference evidence="10 11" key="1">
    <citation type="journal article" date="2019" name="Emerg. Microbes Infect.">
        <title>Comprehensive subspecies identification of 175 nontuberculous mycobacteria species based on 7547 genomic profiles.</title>
        <authorList>
            <person name="Matsumoto Y."/>
            <person name="Kinjo T."/>
            <person name="Motooka D."/>
            <person name="Nabeya D."/>
            <person name="Jung N."/>
            <person name="Uechi K."/>
            <person name="Horii T."/>
            <person name="Iida T."/>
            <person name="Fujita J."/>
            <person name="Nakamura S."/>
        </authorList>
    </citation>
    <scope>NUCLEOTIDE SEQUENCE [LARGE SCALE GENOMIC DNA]</scope>
    <source>
        <strain evidence="10 11">JCM 6399</strain>
    </source>
</reference>
<keyword evidence="3" id="KW-1003">Cell membrane</keyword>
<keyword evidence="11" id="KW-1185">Reference proteome</keyword>
<dbReference type="Gene3D" id="3.40.1710.10">
    <property type="entry name" value="abc type-2 transporter like domain"/>
    <property type="match status" value="1"/>
</dbReference>
<feature type="transmembrane region" description="Helical" evidence="8">
    <location>
        <begin position="31"/>
        <end position="52"/>
    </location>
</feature>
<protein>
    <recommendedName>
        <fullName evidence="9">DUF3533 domain-containing protein</fullName>
    </recommendedName>
</protein>
<dbReference type="EMBL" id="AP022601">
    <property type="protein sequence ID" value="BBY95520.1"/>
    <property type="molecule type" value="Genomic_DNA"/>
</dbReference>
<evidence type="ECO:0000313" key="11">
    <source>
        <dbReference type="Proteomes" id="UP000465785"/>
    </source>
</evidence>